<dbReference type="CDD" id="cd16936">
    <property type="entry name" value="HATPase_RsbW-like"/>
    <property type="match status" value="1"/>
</dbReference>
<dbReference type="SUPFAM" id="SSF81606">
    <property type="entry name" value="PP2C-like"/>
    <property type="match status" value="1"/>
</dbReference>
<dbReference type="EMBL" id="JAGFNS010000027">
    <property type="protein sequence ID" value="MBO3742307.1"/>
    <property type="molecule type" value="Genomic_DNA"/>
</dbReference>
<dbReference type="InterPro" id="IPR036457">
    <property type="entry name" value="PPM-type-like_dom_sf"/>
</dbReference>
<evidence type="ECO:0000259" key="3">
    <source>
        <dbReference type="PROSITE" id="PS50113"/>
    </source>
</evidence>
<dbReference type="Pfam" id="PF07228">
    <property type="entry name" value="SpoIIE"/>
    <property type="match status" value="1"/>
</dbReference>
<dbReference type="Pfam" id="PF08448">
    <property type="entry name" value="PAS_4"/>
    <property type="match status" value="1"/>
</dbReference>
<keyword evidence="6" id="KW-1185">Reference proteome</keyword>
<dbReference type="Pfam" id="PF13581">
    <property type="entry name" value="HATPase_c_2"/>
    <property type="match status" value="1"/>
</dbReference>
<dbReference type="PANTHER" id="PTHR43156:SF2">
    <property type="entry name" value="STAGE II SPORULATION PROTEIN E"/>
    <property type="match status" value="1"/>
</dbReference>
<dbReference type="InterPro" id="IPR052016">
    <property type="entry name" value="Bact_Sigma-Reg"/>
</dbReference>
<organism evidence="5 6">
    <name type="scientific">Actinoplanes flavus</name>
    <dbReference type="NCBI Taxonomy" id="2820290"/>
    <lineage>
        <taxon>Bacteria</taxon>
        <taxon>Bacillati</taxon>
        <taxon>Actinomycetota</taxon>
        <taxon>Actinomycetes</taxon>
        <taxon>Micromonosporales</taxon>
        <taxon>Micromonosporaceae</taxon>
        <taxon>Actinoplanes</taxon>
    </lineage>
</organism>
<dbReference type="InterPro" id="IPR036890">
    <property type="entry name" value="HATPase_C_sf"/>
</dbReference>
<evidence type="ECO:0000313" key="6">
    <source>
        <dbReference type="Proteomes" id="UP000679690"/>
    </source>
</evidence>
<dbReference type="Gene3D" id="3.30.565.10">
    <property type="entry name" value="Histidine kinase-like ATPase, C-terminal domain"/>
    <property type="match status" value="1"/>
</dbReference>
<feature type="coiled-coil region" evidence="2">
    <location>
        <begin position="129"/>
        <end position="163"/>
    </location>
</feature>
<dbReference type="InterPro" id="IPR036513">
    <property type="entry name" value="STAS_dom_sf"/>
</dbReference>
<sequence>MVTSVNIPGAGELDAMMAAVDQLPFIVAVCEGPDLLLVACNAATRAVLPGRDILGRPIREVIADLAGQQYVDAYHEVYRTGEPVIGRQWRTHIEQPDGSVLEMFATFTIVPWLDPDGRRRGVIGAGFDVTELARTRLAAEAEADRLRRRYQQSRDVINALQRELLPAGLPVLPGLQVAASYLLADADTAAGGDWFDVVARPDGRVALVVGDVVGHGVTASGVMGQLRAVLQERLDAGAGIGEALAAADRFAVRVRAAYAATVCLAVLDTATGELSYCTAGHPAPLLIPAGRDARYLPGTRGVPLGTGGTFPVRTERLDEGDLLLLYTDGILERPGSGRDGTLDSALELAHVAADAAAGRALRDSATAADRVCTQTLELLVRTGGHADDITLLAAQRVPAVPELLVDLPAAPSALRGLRGRLAAWLAEIGAAEYDVFVLQHAVGELATNAIEHGCGGDPRRDVVGIRAGLDRAGTVEVTVTDHGGWQAPQRQPTRGRGLALTAQLVRSLRVEPGADGTVATVRHPLARPARLLVRFDEAAVVVPRATELTIAELPGGDEARVRLDGPVDAVSAQQVRQELLRRSRGGTVPMTVDLSGVSHLASAGVSALHQVAGSHHDDEAPLHLVAATGSPAQRILDLVGLPSSTG</sequence>
<dbReference type="Gene3D" id="3.30.750.24">
    <property type="entry name" value="STAS domain"/>
    <property type="match status" value="1"/>
</dbReference>
<proteinExistence type="predicted"/>
<dbReference type="CDD" id="cd07043">
    <property type="entry name" value="STAS_anti-anti-sigma_factors"/>
    <property type="match status" value="1"/>
</dbReference>
<evidence type="ECO:0000313" key="5">
    <source>
        <dbReference type="EMBL" id="MBO3742307.1"/>
    </source>
</evidence>
<protein>
    <submittedName>
        <fullName evidence="5">SpoIIE family protein phosphatase</fullName>
    </submittedName>
</protein>
<feature type="domain" description="PAC" evidence="3">
    <location>
        <begin position="87"/>
        <end position="141"/>
    </location>
</feature>
<dbReference type="Gene3D" id="3.30.450.20">
    <property type="entry name" value="PAS domain"/>
    <property type="match status" value="1"/>
</dbReference>
<dbReference type="SMART" id="SM00331">
    <property type="entry name" value="PP2C_SIG"/>
    <property type="match status" value="1"/>
</dbReference>
<dbReference type="SUPFAM" id="SSF55785">
    <property type="entry name" value="PYP-like sensor domain (PAS domain)"/>
    <property type="match status" value="1"/>
</dbReference>
<dbReference type="PANTHER" id="PTHR43156">
    <property type="entry name" value="STAGE II SPORULATION PROTEIN E-RELATED"/>
    <property type="match status" value="1"/>
</dbReference>
<evidence type="ECO:0000256" key="1">
    <source>
        <dbReference type="ARBA" id="ARBA00022801"/>
    </source>
</evidence>
<dbReference type="InterPro" id="IPR000700">
    <property type="entry name" value="PAS-assoc_C"/>
</dbReference>
<dbReference type="Pfam" id="PF01740">
    <property type="entry name" value="STAS"/>
    <property type="match status" value="1"/>
</dbReference>
<dbReference type="InterPro" id="IPR002645">
    <property type="entry name" value="STAS_dom"/>
</dbReference>
<feature type="domain" description="STAS" evidence="4">
    <location>
        <begin position="561"/>
        <end position="646"/>
    </location>
</feature>
<dbReference type="Gene3D" id="3.60.40.10">
    <property type="entry name" value="PPM-type phosphatase domain"/>
    <property type="match status" value="1"/>
</dbReference>
<name>A0ABS3UUP4_9ACTN</name>
<dbReference type="SUPFAM" id="SSF55874">
    <property type="entry name" value="ATPase domain of HSP90 chaperone/DNA topoisomerase II/histidine kinase"/>
    <property type="match status" value="1"/>
</dbReference>
<dbReference type="InterPro" id="IPR001932">
    <property type="entry name" value="PPM-type_phosphatase-like_dom"/>
</dbReference>
<dbReference type="PROSITE" id="PS50801">
    <property type="entry name" value="STAS"/>
    <property type="match status" value="1"/>
</dbReference>
<dbReference type="InterPro" id="IPR013656">
    <property type="entry name" value="PAS_4"/>
</dbReference>
<evidence type="ECO:0000256" key="2">
    <source>
        <dbReference type="SAM" id="Coils"/>
    </source>
</evidence>
<reference evidence="5 6" key="1">
    <citation type="submission" date="2021-03" db="EMBL/GenBank/DDBJ databases">
        <title>Actinoplanes flavus sp. nov., a novel actinomycete isolated from Coconut Palm rhizosphere soil.</title>
        <authorList>
            <person name="Luo X."/>
        </authorList>
    </citation>
    <scope>NUCLEOTIDE SEQUENCE [LARGE SCALE GENOMIC DNA]</scope>
    <source>
        <strain evidence="5 6">NEAU-H7</strain>
    </source>
</reference>
<dbReference type="InterPro" id="IPR035965">
    <property type="entry name" value="PAS-like_dom_sf"/>
</dbReference>
<dbReference type="Proteomes" id="UP000679690">
    <property type="component" value="Unassembled WGS sequence"/>
</dbReference>
<gene>
    <name evidence="5" type="ORF">J5X75_32850</name>
</gene>
<keyword evidence="2" id="KW-0175">Coiled coil</keyword>
<accession>A0ABS3UUP4</accession>
<evidence type="ECO:0000259" key="4">
    <source>
        <dbReference type="PROSITE" id="PS50801"/>
    </source>
</evidence>
<keyword evidence="1" id="KW-0378">Hydrolase</keyword>
<dbReference type="PROSITE" id="PS50113">
    <property type="entry name" value="PAC"/>
    <property type="match status" value="1"/>
</dbReference>
<dbReference type="SUPFAM" id="SSF52091">
    <property type="entry name" value="SpoIIaa-like"/>
    <property type="match status" value="1"/>
</dbReference>
<comment type="caution">
    <text evidence="5">The sequence shown here is derived from an EMBL/GenBank/DDBJ whole genome shotgun (WGS) entry which is preliminary data.</text>
</comment>
<dbReference type="InterPro" id="IPR003594">
    <property type="entry name" value="HATPase_dom"/>
</dbReference>